<name>A0A0F9SZT2_9ZZZZ</name>
<dbReference type="AlphaFoldDB" id="A0A0F9SZT2"/>
<proteinExistence type="predicted"/>
<accession>A0A0F9SZT2</accession>
<comment type="caution">
    <text evidence="1">The sequence shown here is derived from an EMBL/GenBank/DDBJ whole genome shotgun (WGS) entry which is preliminary data.</text>
</comment>
<gene>
    <name evidence="1" type="ORF">LCGC14_0390350</name>
</gene>
<sequence length="88" mass="9262">MKRREFIKSACLAVLGVSSLGTPGGHTKAVESAVTVATGISPLKVDRALFLGAKVGLGAWSSDTVKPRNKVNPGFQLVDIDWTPLLNT</sequence>
<dbReference type="EMBL" id="LAZR01000326">
    <property type="protein sequence ID" value="KKN74415.1"/>
    <property type="molecule type" value="Genomic_DNA"/>
</dbReference>
<reference evidence="1" key="1">
    <citation type="journal article" date="2015" name="Nature">
        <title>Complex archaea that bridge the gap between prokaryotes and eukaryotes.</title>
        <authorList>
            <person name="Spang A."/>
            <person name="Saw J.H."/>
            <person name="Jorgensen S.L."/>
            <person name="Zaremba-Niedzwiedzka K."/>
            <person name="Martijn J."/>
            <person name="Lind A.E."/>
            <person name="van Eijk R."/>
            <person name="Schleper C."/>
            <person name="Guy L."/>
            <person name="Ettema T.J."/>
        </authorList>
    </citation>
    <scope>NUCLEOTIDE SEQUENCE</scope>
</reference>
<organism evidence="1">
    <name type="scientific">marine sediment metagenome</name>
    <dbReference type="NCBI Taxonomy" id="412755"/>
    <lineage>
        <taxon>unclassified sequences</taxon>
        <taxon>metagenomes</taxon>
        <taxon>ecological metagenomes</taxon>
    </lineage>
</organism>
<evidence type="ECO:0000313" key="1">
    <source>
        <dbReference type="EMBL" id="KKN74415.1"/>
    </source>
</evidence>
<protein>
    <submittedName>
        <fullName evidence="1">Uncharacterized protein</fullName>
    </submittedName>
</protein>